<evidence type="ECO:0000313" key="1">
    <source>
        <dbReference type="EMBL" id="EKC37753.1"/>
    </source>
</evidence>
<gene>
    <name evidence="1" type="ORF">CGI_10011601</name>
</gene>
<proteinExistence type="predicted"/>
<accession>K1QVT9</accession>
<dbReference type="HOGENOM" id="CLU_1236112_0_0_1"/>
<dbReference type="InterPro" id="IPR016186">
    <property type="entry name" value="C-type_lectin-like/link_sf"/>
</dbReference>
<reference evidence="1" key="1">
    <citation type="journal article" date="2012" name="Nature">
        <title>The oyster genome reveals stress adaptation and complexity of shell formation.</title>
        <authorList>
            <person name="Zhang G."/>
            <person name="Fang X."/>
            <person name="Guo X."/>
            <person name="Li L."/>
            <person name="Luo R."/>
            <person name="Xu F."/>
            <person name="Yang P."/>
            <person name="Zhang L."/>
            <person name="Wang X."/>
            <person name="Qi H."/>
            <person name="Xiong Z."/>
            <person name="Que H."/>
            <person name="Xie Y."/>
            <person name="Holland P.W."/>
            <person name="Paps J."/>
            <person name="Zhu Y."/>
            <person name="Wu F."/>
            <person name="Chen Y."/>
            <person name="Wang J."/>
            <person name="Peng C."/>
            <person name="Meng J."/>
            <person name="Yang L."/>
            <person name="Liu J."/>
            <person name="Wen B."/>
            <person name="Zhang N."/>
            <person name="Huang Z."/>
            <person name="Zhu Q."/>
            <person name="Feng Y."/>
            <person name="Mount A."/>
            <person name="Hedgecock D."/>
            <person name="Xu Z."/>
            <person name="Liu Y."/>
            <person name="Domazet-Loso T."/>
            <person name="Du Y."/>
            <person name="Sun X."/>
            <person name="Zhang S."/>
            <person name="Liu B."/>
            <person name="Cheng P."/>
            <person name="Jiang X."/>
            <person name="Li J."/>
            <person name="Fan D."/>
            <person name="Wang W."/>
            <person name="Fu W."/>
            <person name="Wang T."/>
            <person name="Wang B."/>
            <person name="Zhang J."/>
            <person name="Peng Z."/>
            <person name="Li Y."/>
            <person name="Li N."/>
            <person name="Wang J."/>
            <person name="Chen M."/>
            <person name="He Y."/>
            <person name="Tan F."/>
            <person name="Song X."/>
            <person name="Zheng Q."/>
            <person name="Huang R."/>
            <person name="Yang H."/>
            <person name="Du X."/>
            <person name="Chen L."/>
            <person name="Yang M."/>
            <person name="Gaffney P.M."/>
            <person name="Wang S."/>
            <person name="Luo L."/>
            <person name="She Z."/>
            <person name="Ming Y."/>
            <person name="Huang W."/>
            <person name="Zhang S."/>
            <person name="Huang B."/>
            <person name="Zhang Y."/>
            <person name="Qu T."/>
            <person name="Ni P."/>
            <person name="Miao G."/>
            <person name="Wang J."/>
            <person name="Wang Q."/>
            <person name="Steinberg C.E."/>
            <person name="Wang H."/>
            <person name="Li N."/>
            <person name="Qian L."/>
            <person name="Zhang G."/>
            <person name="Li Y."/>
            <person name="Yang H."/>
            <person name="Liu X."/>
            <person name="Wang J."/>
            <person name="Yin Y."/>
            <person name="Wang J."/>
        </authorList>
    </citation>
    <scope>NUCLEOTIDE SEQUENCE [LARGE SCALE GENOMIC DNA]</scope>
    <source>
        <strain evidence="1">05x7-T-G4-1.051#20</strain>
    </source>
</reference>
<dbReference type="EMBL" id="JH817739">
    <property type="protein sequence ID" value="EKC37753.1"/>
    <property type="molecule type" value="Genomic_DNA"/>
</dbReference>
<dbReference type="Gene3D" id="3.10.100.10">
    <property type="entry name" value="Mannose-Binding Protein A, subunit A"/>
    <property type="match status" value="1"/>
</dbReference>
<dbReference type="InterPro" id="IPR016187">
    <property type="entry name" value="CTDL_fold"/>
</dbReference>
<sequence>MEIQEILMTPAYENKCELDNGDYIFSPLELATLTTVVLVLNFPRKESSESCTAPGYTADPVLGCYRLYINEPKSNTDARQQCANDGGRLLLLNSEAEYDRVKSLIGDKQCSGDVKAIEKGRNLVENRRIQAVSFMLMAMKFSCLVSYTFKLKLDKVTGDILNSHCECPAGRGPHSTCKHVAAVALMLSKFVQEIRCTWTSHVLKTSRSFINHVTVTMVSMVVSN</sequence>
<name>K1QVT9_MAGGI</name>
<dbReference type="SUPFAM" id="SSF56436">
    <property type="entry name" value="C-type lectin-like"/>
    <property type="match status" value="1"/>
</dbReference>
<protein>
    <submittedName>
        <fullName evidence="1">Uncharacterized protein</fullName>
    </submittedName>
</protein>
<dbReference type="GO" id="GO:0008270">
    <property type="term" value="F:zinc ion binding"/>
    <property type="evidence" value="ECO:0007669"/>
    <property type="project" value="InterPro"/>
</dbReference>
<organism evidence="1">
    <name type="scientific">Magallana gigas</name>
    <name type="common">Pacific oyster</name>
    <name type="synonym">Crassostrea gigas</name>
    <dbReference type="NCBI Taxonomy" id="29159"/>
    <lineage>
        <taxon>Eukaryota</taxon>
        <taxon>Metazoa</taxon>
        <taxon>Spiralia</taxon>
        <taxon>Lophotrochozoa</taxon>
        <taxon>Mollusca</taxon>
        <taxon>Bivalvia</taxon>
        <taxon>Autobranchia</taxon>
        <taxon>Pteriomorphia</taxon>
        <taxon>Ostreida</taxon>
        <taxon>Ostreoidea</taxon>
        <taxon>Ostreidae</taxon>
        <taxon>Magallana</taxon>
    </lineage>
</organism>
<dbReference type="CDD" id="cd00037">
    <property type="entry name" value="CLECT"/>
    <property type="match status" value="1"/>
</dbReference>
<dbReference type="PROSITE" id="PS50966">
    <property type="entry name" value="ZF_SWIM"/>
    <property type="match status" value="1"/>
</dbReference>
<dbReference type="InParanoid" id="K1QVT9"/>
<dbReference type="Pfam" id="PF04434">
    <property type="entry name" value="SWIM"/>
    <property type="match status" value="1"/>
</dbReference>
<dbReference type="InterPro" id="IPR007527">
    <property type="entry name" value="Znf_SWIM"/>
</dbReference>
<dbReference type="AlphaFoldDB" id="K1QVT9"/>